<keyword evidence="2" id="KW-0732">Signal</keyword>
<name>A0A4S4LTS5_9AGAM</name>
<protein>
    <submittedName>
        <fullName evidence="3">Uncharacterized protein</fullName>
    </submittedName>
</protein>
<feature type="chain" id="PRO_5020484820" evidence="2">
    <location>
        <begin position="21"/>
        <end position="76"/>
    </location>
</feature>
<keyword evidence="4" id="KW-1185">Reference proteome</keyword>
<dbReference type="OrthoDB" id="192748at2759"/>
<feature type="region of interest" description="Disordered" evidence="1">
    <location>
        <begin position="52"/>
        <end position="76"/>
    </location>
</feature>
<evidence type="ECO:0000256" key="1">
    <source>
        <dbReference type="SAM" id="MobiDB-lite"/>
    </source>
</evidence>
<dbReference type="Proteomes" id="UP000310158">
    <property type="component" value="Unassembled WGS sequence"/>
</dbReference>
<reference evidence="3 4" key="1">
    <citation type="submission" date="2019-02" db="EMBL/GenBank/DDBJ databases">
        <title>Genome sequencing of the rare red list fungi Bondarzewia mesenterica.</title>
        <authorList>
            <person name="Buettner E."/>
            <person name="Kellner H."/>
        </authorList>
    </citation>
    <scope>NUCLEOTIDE SEQUENCE [LARGE SCALE GENOMIC DNA]</scope>
    <source>
        <strain evidence="3 4">DSM 108281</strain>
    </source>
</reference>
<organism evidence="3 4">
    <name type="scientific">Bondarzewia mesenterica</name>
    <dbReference type="NCBI Taxonomy" id="1095465"/>
    <lineage>
        <taxon>Eukaryota</taxon>
        <taxon>Fungi</taxon>
        <taxon>Dikarya</taxon>
        <taxon>Basidiomycota</taxon>
        <taxon>Agaricomycotina</taxon>
        <taxon>Agaricomycetes</taxon>
        <taxon>Russulales</taxon>
        <taxon>Bondarzewiaceae</taxon>
        <taxon>Bondarzewia</taxon>
    </lineage>
</organism>
<sequence>MANGLRVVLLPGVFLYAVFVADFGEKEHVFMPPRRWLERQKAAFFTLTPAEQELTGTEQQAVPEEKASDSEAKTKP</sequence>
<proteinExistence type="predicted"/>
<feature type="signal peptide" evidence="2">
    <location>
        <begin position="1"/>
        <end position="20"/>
    </location>
</feature>
<dbReference type="AlphaFoldDB" id="A0A4S4LTS5"/>
<comment type="caution">
    <text evidence="3">The sequence shown here is derived from an EMBL/GenBank/DDBJ whole genome shotgun (WGS) entry which is preliminary data.</text>
</comment>
<evidence type="ECO:0000313" key="4">
    <source>
        <dbReference type="Proteomes" id="UP000310158"/>
    </source>
</evidence>
<accession>A0A4S4LTS5</accession>
<feature type="compositionally biased region" description="Basic and acidic residues" evidence="1">
    <location>
        <begin position="63"/>
        <end position="76"/>
    </location>
</feature>
<evidence type="ECO:0000313" key="3">
    <source>
        <dbReference type="EMBL" id="THH15854.1"/>
    </source>
</evidence>
<evidence type="ECO:0000256" key="2">
    <source>
        <dbReference type="SAM" id="SignalP"/>
    </source>
</evidence>
<dbReference type="EMBL" id="SGPL01000187">
    <property type="protein sequence ID" value="THH15854.1"/>
    <property type="molecule type" value="Genomic_DNA"/>
</dbReference>
<gene>
    <name evidence="3" type="ORF">EW146_g4698</name>
</gene>